<evidence type="ECO:0000313" key="11">
    <source>
        <dbReference type="EMBL" id="GAT62230.1"/>
    </source>
</evidence>
<dbReference type="GO" id="GO:0005975">
    <property type="term" value="P:carbohydrate metabolic process"/>
    <property type="evidence" value="ECO:0007669"/>
    <property type="project" value="InterPro"/>
</dbReference>
<proteinExistence type="predicted"/>
<dbReference type="InterPro" id="IPR036278">
    <property type="entry name" value="Sialidase_sf"/>
</dbReference>
<evidence type="ECO:0000256" key="3">
    <source>
        <dbReference type="ARBA" id="ARBA00022801"/>
    </source>
</evidence>
<comment type="caution">
    <text evidence="11">The sequence shown here is derived from an EMBL/GenBank/DDBJ whole genome shotgun (WGS) entry which is preliminary data.</text>
</comment>
<dbReference type="Pfam" id="PF13088">
    <property type="entry name" value="BNR_2"/>
    <property type="match status" value="1"/>
</dbReference>
<dbReference type="OrthoDB" id="9766741at2"/>
<evidence type="ECO:0000256" key="4">
    <source>
        <dbReference type="SAM" id="MobiDB-lite"/>
    </source>
</evidence>
<reference evidence="12" key="1">
    <citation type="submission" date="2016-04" db="EMBL/GenBank/DDBJ databases">
        <title>Draft genome sequence of Paludibacter jiangxiensis strain NM7.</title>
        <authorList>
            <person name="Qiu Y."/>
            <person name="Matsuura N."/>
            <person name="Ohashi A."/>
            <person name="Tourlousse M.D."/>
            <person name="Sekiguchi Y."/>
        </authorList>
    </citation>
    <scope>NUCLEOTIDE SEQUENCE [LARGE SCALE GENOMIC DNA]</scope>
    <source>
        <strain evidence="12">NM7</strain>
    </source>
</reference>
<dbReference type="InterPro" id="IPR013022">
    <property type="entry name" value="Xyl_isomerase-like_TIM-brl"/>
</dbReference>
<evidence type="ECO:0000259" key="5">
    <source>
        <dbReference type="Pfam" id="PF01261"/>
    </source>
</evidence>
<dbReference type="Proteomes" id="UP000076586">
    <property type="component" value="Unassembled WGS sequence"/>
</dbReference>
<evidence type="ECO:0000259" key="9">
    <source>
        <dbReference type="Pfam" id="PF17389"/>
    </source>
</evidence>
<dbReference type="EC" id="3.2.1.40" evidence="2"/>
<dbReference type="InterPro" id="IPR008928">
    <property type="entry name" value="6-hairpin_glycosidase_sf"/>
</dbReference>
<dbReference type="Pfam" id="PF25788">
    <property type="entry name" value="Ig_Rha78A_N"/>
    <property type="match status" value="1"/>
</dbReference>
<feature type="domain" description="Sialidase" evidence="8">
    <location>
        <begin position="953"/>
        <end position="1230"/>
    </location>
</feature>
<protein>
    <recommendedName>
        <fullName evidence="2">alpha-L-rhamnosidase</fullName>
        <ecNumber evidence="2">3.2.1.40</ecNumber>
    </recommendedName>
</protein>
<dbReference type="Pfam" id="PF05592">
    <property type="entry name" value="Bac_rhamnosid"/>
    <property type="match status" value="1"/>
</dbReference>
<dbReference type="SUPFAM" id="SSF50939">
    <property type="entry name" value="Sialidases"/>
    <property type="match status" value="1"/>
</dbReference>
<dbReference type="InterPro" id="IPR036237">
    <property type="entry name" value="Xyl_isomerase-like_sf"/>
</dbReference>
<gene>
    <name evidence="11" type="ORF">PJIAN_1823</name>
</gene>
<dbReference type="Pfam" id="PF17389">
    <property type="entry name" value="Bac_rhamnosid6H"/>
    <property type="match status" value="1"/>
</dbReference>
<dbReference type="InterPro" id="IPR013737">
    <property type="entry name" value="Bac_rhamnosid_N"/>
</dbReference>
<dbReference type="InterPro" id="IPR008902">
    <property type="entry name" value="Rhamnosid_concanavalin"/>
</dbReference>
<dbReference type="Gene3D" id="3.20.20.150">
    <property type="entry name" value="Divalent-metal-dependent TIM barrel enzymes"/>
    <property type="match status" value="1"/>
</dbReference>
<evidence type="ECO:0000313" key="12">
    <source>
        <dbReference type="Proteomes" id="UP000076586"/>
    </source>
</evidence>
<dbReference type="InterPro" id="IPR016007">
    <property type="entry name" value="Alpha_rhamnosid"/>
</dbReference>
<dbReference type="InterPro" id="IPR012341">
    <property type="entry name" value="6hp_glycosidase-like_sf"/>
</dbReference>
<dbReference type="STRING" id="681398.PJIAN_1823"/>
<evidence type="ECO:0000259" key="8">
    <source>
        <dbReference type="Pfam" id="PF13088"/>
    </source>
</evidence>
<keyword evidence="12" id="KW-1185">Reference proteome</keyword>
<evidence type="ECO:0000259" key="7">
    <source>
        <dbReference type="Pfam" id="PF08531"/>
    </source>
</evidence>
<dbReference type="Pfam" id="PF08531">
    <property type="entry name" value="Bac_rhamnosid_N"/>
    <property type="match status" value="1"/>
</dbReference>
<name>A0A170Z0H1_9BACT</name>
<reference evidence="12" key="2">
    <citation type="journal article" date="2017" name="Genome Announc.">
        <title>Draft genome sequence of Paludibacter jiangxiensis NM7(T), a propionate-producing fermentative bacterium.</title>
        <authorList>
            <person name="Qiu Y.-L."/>
            <person name="Tourlousse D.M."/>
            <person name="Matsuura N."/>
            <person name="Ohashi A."/>
            <person name="Sekiguchi Y."/>
        </authorList>
    </citation>
    <scope>NUCLEOTIDE SEQUENCE [LARGE SCALE GENOMIC DNA]</scope>
    <source>
        <strain evidence="12">NM7</strain>
    </source>
</reference>
<accession>A0A170Z0H1</accession>
<dbReference type="EMBL" id="BDCR01000001">
    <property type="protein sequence ID" value="GAT62230.1"/>
    <property type="molecule type" value="Genomic_DNA"/>
</dbReference>
<dbReference type="Gene3D" id="2.60.40.10">
    <property type="entry name" value="Immunoglobulins"/>
    <property type="match status" value="1"/>
</dbReference>
<feature type="region of interest" description="Disordered" evidence="4">
    <location>
        <begin position="1134"/>
        <end position="1154"/>
    </location>
</feature>
<dbReference type="GO" id="GO:0030596">
    <property type="term" value="F:alpha-L-rhamnosidase activity"/>
    <property type="evidence" value="ECO:0007669"/>
    <property type="project" value="UniProtKB-EC"/>
</dbReference>
<evidence type="ECO:0000259" key="10">
    <source>
        <dbReference type="Pfam" id="PF17390"/>
    </source>
</evidence>
<keyword evidence="3" id="KW-0378">Hydrolase</keyword>
<dbReference type="SUPFAM" id="SSF51658">
    <property type="entry name" value="Xylose isomerase-like"/>
    <property type="match status" value="1"/>
</dbReference>
<dbReference type="Pfam" id="PF17390">
    <property type="entry name" value="Bac_rhamnosid_C"/>
    <property type="match status" value="1"/>
</dbReference>
<dbReference type="SUPFAM" id="SSF48208">
    <property type="entry name" value="Six-hairpin glycosidases"/>
    <property type="match status" value="1"/>
</dbReference>
<dbReference type="PANTHER" id="PTHR33307">
    <property type="entry name" value="ALPHA-RHAMNOSIDASE (EUROFUNG)"/>
    <property type="match status" value="1"/>
</dbReference>
<dbReference type="PANTHER" id="PTHR33307:SF6">
    <property type="entry name" value="ALPHA-RHAMNOSIDASE (EUROFUNG)-RELATED"/>
    <property type="match status" value="1"/>
</dbReference>
<dbReference type="InterPro" id="IPR011040">
    <property type="entry name" value="Sialidase"/>
</dbReference>
<dbReference type="Gene3D" id="2.60.420.10">
    <property type="entry name" value="Maltose phosphorylase, domain 3"/>
    <property type="match status" value="1"/>
</dbReference>
<comment type="catalytic activity">
    <reaction evidence="1">
        <text>Hydrolysis of terminal non-reducing alpha-L-rhamnose residues in alpha-L-rhamnosides.</text>
        <dbReference type="EC" id="3.2.1.40"/>
    </reaction>
</comment>
<dbReference type="InterPro" id="IPR035398">
    <property type="entry name" value="Bac_rhamnosid_C"/>
</dbReference>
<evidence type="ECO:0000256" key="2">
    <source>
        <dbReference type="ARBA" id="ARBA00012652"/>
    </source>
</evidence>
<organism evidence="11 12">
    <name type="scientific">Paludibacter jiangxiensis</name>
    <dbReference type="NCBI Taxonomy" id="681398"/>
    <lineage>
        <taxon>Bacteria</taxon>
        <taxon>Pseudomonadati</taxon>
        <taxon>Bacteroidota</taxon>
        <taxon>Bacteroidia</taxon>
        <taxon>Bacteroidales</taxon>
        <taxon>Paludibacteraceae</taxon>
        <taxon>Paludibacter</taxon>
    </lineage>
</organism>
<sequence>MKKIALLIVSYICFLTAGAVGVTNLRTEMLVDPIGIDNQHPALGWILTTQERNVVQTAYQIVVASSPEKLAAGEGDLWNSGKVESDQSTKVIYNGTALKSGQRGYWKVKVWTNKGETVWSTPAKWGMGLLAKSDWKGKWIGLDKASSWDSISFHSRLSARYLRKEFATTAKKQIKQATASIVGLGMYELYINGKKIGNQVLAPCPTDFAQDSKYNSFDVTSELNQGKNALGVILGNGRYFNMRQKTKPQKIKVFGFPRMLFQLNVEYTDGTHSVVVSDESWKLTADGPIRSNNEWDGEEYDANKELTGWNLVGFNDKKWNKAEVVPAPSNLITAQMNENMIVHEALKPQSITRQADGSYILDMGQNMVGWLSLQARGKKGDKITLRFAETLQKDGSLYLENIRTAQQTDVYTMKGEGLESWEPRFVYHGFRYVQVKGYPGTPTVDDFAGKVVYDGFATVGSFASSNSMLNKIYHNAYWGIRGNYKGMPVDCPQRDERQPWLGDRSTGCVGESYIFDNEKLYAKWMDDIHESQKESGQLPDMSPAFYMTYYADNMTWPGTYLMVADMLYNQFGNTQVVAKHYPYMKKWLFYMRDNYLKDGILIKDRSGDWCMPPESPTLIHSVDPARQTNGALMSTAYYYHFLQLMTKFAKATGNEADIDEYAKEAVVVKEAFNKKFLNTTTHQYGNNTVTANVLPLAFGMVPEKEEDAVFKQMLDKIVIKDKIHLSSGLIGIQWLMRELTKRGRADVAFTIATQKDYPGWGYMVEKGATTIWELWNGDTANPRMNSHNHVMLLGDLIPWMYGDLAGLKNHPTYSGFKRMWMEPRPTESLTYAKASTETPYGTAKSEWMLNGGTFTWHVVVPANTRANVLVPAESVDAITESGKPVMQVEGLKFVRVEDYRVNLEVGSGDYTFVCKYGQAQNRWREGIVVDEFINKGAPYPESHASTIAETTDGHLVASWFGGTKEKNPDVCIWVSRFEDGKWTQGQNVANGIINDTLRVACWNPVLYQVPGGDLQLYYKVGKDVADWKGKMLTSKDGGKTWSKPVDLPNGFLGPIKNKPVLLKNGTLIAPSSTENQGWKVHFETTKDFGKTWKYVGPINDGKTINAIQPSVLIHKNGDLQILCRTQERAIGESWSKDGGKTWSPMQKSSLPNNNSGTDAVTLKDGRFALIYNHVLPNDTLKRGKGERNPLNLAISEDGKTWYAALVVEDSPINQYSYPSIIQSSDGLIHIVYTWRRKAIKHVAVDPAKLIFSKIEDGVWPAANEKEEIQVINPDRYKVSVCDWMILKRQKVGAITLAKEIGTDGVEVDMGGLGKKVDFENKLNDQKTREQFIAECNRLGLQISSIAMSAFYGQNFAKRDNYLPLTEETIEVMKALKVKNCFLPLTNITDMQKDEQLYALVVDRLKTIAKKAEAAGVVIGIETSMPAKEEAKLIDKVASPSIRSYVNVSTILKRNGDICKELKTLGKERIVQIHITNTDGNWLQNDLAVNMVELKKTLDKMGWGGWLVIERSRDTKDVHNVKWNYGANAAYLKKMFQ</sequence>
<feature type="domain" description="Alpha-L-rhamnosidase concanavalin-like" evidence="6">
    <location>
        <begin position="354"/>
        <end position="453"/>
    </location>
</feature>
<feature type="domain" description="Xylose isomerase-like TIM barrel" evidence="5">
    <location>
        <begin position="1295"/>
        <end position="1523"/>
    </location>
</feature>
<feature type="compositionally biased region" description="Polar residues" evidence="4">
    <location>
        <begin position="1143"/>
        <end position="1154"/>
    </location>
</feature>
<feature type="domain" description="Alpha-L-rhamnosidase C-terminal" evidence="10">
    <location>
        <begin position="807"/>
        <end position="882"/>
    </location>
</feature>
<dbReference type="Pfam" id="PF01261">
    <property type="entry name" value="AP_endonuc_2"/>
    <property type="match status" value="1"/>
</dbReference>
<dbReference type="Gene3D" id="2.120.10.10">
    <property type="match status" value="1"/>
</dbReference>
<feature type="domain" description="Bacterial alpha-L-rhamnosidase N-terminal" evidence="7">
    <location>
        <begin position="172"/>
        <end position="344"/>
    </location>
</feature>
<evidence type="ECO:0000256" key="1">
    <source>
        <dbReference type="ARBA" id="ARBA00001445"/>
    </source>
</evidence>
<feature type="domain" description="Alpha-L-rhamnosidase six-hairpin glycosidase" evidence="9">
    <location>
        <begin position="459"/>
        <end position="802"/>
    </location>
</feature>
<dbReference type="InterPro" id="IPR035396">
    <property type="entry name" value="Bac_rhamnosid6H"/>
</dbReference>
<dbReference type="Gene3D" id="1.50.10.10">
    <property type="match status" value="1"/>
</dbReference>
<evidence type="ECO:0000259" key="6">
    <source>
        <dbReference type="Pfam" id="PF05592"/>
    </source>
</evidence>
<dbReference type="CDD" id="cd15482">
    <property type="entry name" value="Sialidase_non-viral"/>
    <property type="match status" value="1"/>
</dbReference>
<dbReference type="Gene3D" id="2.60.120.260">
    <property type="entry name" value="Galactose-binding domain-like"/>
    <property type="match status" value="2"/>
</dbReference>
<dbReference type="InterPro" id="IPR013783">
    <property type="entry name" value="Ig-like_fold"/>
</dbReference>